<dbReference type="Pfam" id="PF02518">
    <property type="entry name" value="HATPase_c"/>
    <property type="match status" value="1"/>
</dbReference>
<feature type="transmembrane region" description="Helical" evidence="8">
    <location>
        <begin position="178"/>
        <end position="198"/>
    </location>
</feature>
<dbReference type="Pfam" id="PF07568">
    <property type="entry name" value="HisKA_2"/>
    <property type="match status" value="1"/>
</dbReference>
<feature type="chain" id="PRO_5042168117" description="histidine kinase" evidence="9">
    <location>
        <begin position="21"/>
        <end position="592"/>
    </location>
</feature>
<evidence type="ECO:0000313" key="15">
    <source>
        <dbReference type="Proteomes" id="UP000502065"/>
    </source>
</evidence>
<dbReference type="KEGG" id="aaqi:AAQM_0728"/>
<sequence>MKKNILIPILFFIFSTSLFADIFVINQANPYNKFEMNYLKDESSNLSINEIVNQEFKENTKNNFNLGFHKGSIWFKFDLKNSTNFENFILTLNEHFYEKANLYYEKDEKIEQLTNSLFTLIDQREVKSNILAFNIDLPKEQIKTIYLELEGKYAYFGKVEVFEKDYFYARQSIGINTLFTFVLGVIFVLIFFTLFLYTKTKEKIYLYYLGYSVFLFIYISNITGLLVFIDLQKYMYDLHLSAAFCIGFMILLSKEYLETKKYLPKFDKVLVFLSAPFFILGILLLFSYQPWNKYINNYLGLICVLLIVVSAIVYFKGHKQSKYYTLAMVIYLVSIVLLTLMIIGVLEYSYLTRYGFIVGIVIEMLFFSYLLANRYLLAKEKVQNYLEEEVNTRTKELNVILQERELLLKELHHRVKNNFHMLIGMLWIEQKKEDFSKENISLLIHRIESMAMIHEFLHQSNNLENINLKIYLEKIISNISLGYNISKIKIDIKQINVKYDVATSLGIIINEVLSNALKHNKKIKNLLIEIYVNKNISNKICIVIKDNGKGFNKENPTGLGLKLINQFCKKLPNSKYDFSFENGTKFELEFEE</sequence>
<feature type="transmembrane region" description="Helical" evidence="8">
    <location>
        <begin position="352"/>
        <end position="372"/>
    </location>
</feature>
<evidence type="ECO:0000259" key="11">
    <source>
        <dbReference type="Pfam" id="PF07568"/>
    </source>
</evidence>
<dbReference type="EMBL" id="CP030944">
    <property type="protein sequence ID" value="QKE25493.1"/>
    <property type="molecule type" value="Genomic_DNA"/>
</dbReference>
<evidence type="ECO:0000313" key="14">
    <source>
        <dbReference type="EMBL" id="QKE25493.1"/>
    </source>
</evidence>
<keyword evidence="4" id="KW-0808">Transferase</keyword>
<dbReference type="PANTHER" id="PTHR41523:SF8">
    <property type="entry name" value="ETHYLENE RESPONSE SENSOR PROTEIN"/>
    <property type="match status" value="1"/>
</dbReference>
<keyword evidence="6 14" id="KW-0418">Kinase</keyword>
<feature type="domain" description="7TM-DISM receptor extracellular" evidence="12">
    <location>
        <begin position="176"/>
        <end position="374"/>
    </location>
</feature>
<evidence type="ECO:0000259" key="12">
    <source>
        <dbReference type="Pfam" id="PF07695"/>
    </source>
</evidence>
<dbReference type="InterPro" id="IPR011622">
    <property type="entry name" value="7TMR_DISM_rcpt_extracell_dom2"/>
</dbReference>
<feature type="transmembrane region" description="Helical" evidence="8">
    <location>
        <begin position="205"/>
        <end position="229"/>
    </location>
</feature>
<accession>A0AAE7E005</accession>
<evidence type="ECO:0000256" key="1">
    <source>
        <dbReference type="ARBA" id="ARBA00000085"/>
    </source>
</evidence>
<dbReference type="Gene3D" id="3.30.565.10">
    <property type="entry name" value="Histidine kinase-like ATPase, C-terminal domain"/>
    <property type="match status" value="1"/>
</dbReference>
<dbReference type="EC" id="2.7.13.3" evidence="2"/>
<organism evidence="14 15">
    <name type="scientific">Arcobacter aquimarinus</name>
    <dbReference type="NCBI Taxonomy" id="1315211"/>
    <lineage>
        <taxon>Bacteria</taxon>
        <taxon>Pseudomonadati</taxon>
        <taxon>Campylobacterota</taxon>
        <taxon>Epsilonproteobacteria</taxon>
        <taxon>Campylobacterales</taxon>
        <taxon>Arcobacteraceae</taxon>
        <taxon>Arcobacter</taxon>
    </lineage>
</organism>
<keyword evidence="8" id="KW-0812">Transmembrane</keyword>
<feature type="signal peptide" evidence="9">
    <location>
        <begin position="1"/>
        <end position="20"/>
    </location>
</feature>
<evidence type="ECO:0000256" key="2">
    <source>
        <dbReference type="ARBA" id="ARBA00012438"/>
    </source>
</evidence>
<dbReference type="GO" id="GO:0004673">
    <property type="term" value="F:protein histidine kinase activity"/>
    <property type="evidence" value="ECO:0007669"/>
    <property type="project" value="UniProtKB-EC"/>
</dbReference>
<dbReference type="PANTHER" id="PTHR41523">
    <property type="entry name" value="TWO-COMPONENT SYSTEM SENSOR PROTEIN"/>
    <property type="match status" value="1"/>
</dbReference>
<evidence type="ECO:0000256" key="8">
    <source>
        <dbReference type="SAM" id="Phobius"/>
    </source>
</evidence>
<dbReference type="InterPro" id="IPR011623">
    <property type="entry name" value="7TMR_DISM_rcpt_extracell_dom1"/>
</dbReference>
<dbReference type="RefSeq" id="WP_129094795.1">
    <property type="nucleotide sequence ID" value="NZ_CBCSAE010000001.1"/>
</dbReference>
<feature type="domain" description="Histidine kinase/HSP90-like ATPase" evidence="10">
    <location>
        <begin position="503"/>
        <end position="590"/>
    </location>
</feature>
<dbReference type="AlphaFoldDB" id="A0AAE7E005"/>
<evidence type="ECO:0000256" key="3">
    <source>
        <dbReference type="ARBA" id="ARBA00022553"/>
    </source>
</evidence>
<keyword evidence="9" id="KW-0732">Signal</keyword>
<proteinExistence type="predicted"/>
<evidence type="ECO:0000256" key="7">
    <source>
        <dbReference type="ARBA" id="ARBA00022840"/>
    </source>
</evidence>
<dbReference type="Pfam" id="PF07695">
    <property type="entry name" value="7TMR-DISM_7TM"/>
    <property type="match status" value="1"/>
</dbReference>
<feature type="domain" description="Signal transduction histidine kinase subgroup 2 dimerisation and phosphoacceptor" evidence="11">
    <location>
        <begin position="410"/>
        <end position="480"/>
    </location>
</feature>
<dbReference type="InterPro" id="IPR003594">
    <property type="entry name" value="HATPase_dom"/>
</dbReference>
<evidence type="ECO:0000259" key="10">
    <source>
        <dbReference type="Pfam" id="PF02518"/>
    </source>
</evidence>
<feature type="transmembrane region" description="Helical" evidence="8">
    <location>
        <begin position="294"/>
        <end position="314"/>
    </location>
</feature>
<dbReference type="Proteomes" id="UP000502065">
    <property type="component" value="Chromosome"/>
</dbReference>
<keyword evidence="5" id="KW-0547">Nucleotide-binding</keyword>
<dbReference type="SUPFAM" id="SSF55874">
    <property type="entry name" value="ATPase domain of HSP90 chaperone/DNA topoisomerase II/histidine kinase"/>
    <property type="match status" value="1"/>
</dbReference>
<evidence type="ECO:0000256" key="5">
    <source>
        <dbReference type="ARBA" id="ARBA00022741"/>
    </source>
</evidence>
<evidence type="ECO:0000256" key="4">
    <source>
        <dbReference type="ARBA" id="ARBA00022679"/>
    </source>
</evidence>
<gene>
    <name evidence="14" type="ORF">AAQM_0728</name>
</gene>
<feature type="transmembrane region" description="Helical" evidence="8">
    <location>
        <begin position="326"/>
        <end position="346"/>
    </location>
</feature>
<reference evidence="14 15" key="1">
    <citation type="submission" date="2018-07" db="EMBL/GenBank/DDBJ databases">
        <title>Identification of phenol metabolism pathways in Arcobacter.</title>
        <authorList>
            <person name="Miller W.G."/>
            <person name="Yee E."/>
            <person name="Bono J.L."/>
        </authorList>
    </citation>
    <scope>NUCLEOTIDE SEQUENCE [LARGE SCALE GENOMIC DNA]</scope>
    <source>
        <strain evidence="14 15">W63</strain>
    </source>
</reference>
<evidence type="ECO:0000259" key="13">
    <source>
        <dbReference type="Pfam" id="PF07696"/>
    </source>
</evidence>
<keyword evidence="3" id="KW-0597">Phosphoprotein</keyword>
<protein>
    <recommendedName>
        <fullName evidence="2">histidine kinase</fullName>
        <ecNumber evidence="2">2.7.13.3</ecNumber>
    </recommendedName>
</protein>
<dbReference type="InterPro" id="IPR036890">
    <property type="entry name" value="HATPase_C_sf"/>
</dbReference>
<evidence type="ECO:0000256" key="9">
    <source>
        <dbReference type="SAM" id="SignalP"/>
    </source>
</evidence>
<dbReference type="Gene3D" id="3.30.450.20">
    <property type="entry name" value="PAS domain"/>
    <property type="match status" value="1"/>
</dbReference>
<keyword evidence="8" id="KW-1133">Transmembrane helix</keyword>
<feature type="transmembrane region" description="Helical" evidence="8">
    <location>
        <begin position="269"/>
        <end position="288"/>
    </location>
</feature>
<keyword evidence="7" id="KW-0067">ATP-binding</keyword>
<comment type="catalytic activity">
    <reaction evidence="1">
        <text>ATP + protein L-histidine = ADP + protein N-phospho-L-histidine.</text>
        <dbReference type="EC" id="2.7.13.3"/>
    </reaction>
</comment>
<dbReference type="Pfam" id="PF07696">
    <property type="entry name" value="7TMR-DISMED2"/>
    <property type="match status" value="1"/>
</dbReference>
<dbReference type="InterPro" id="IPR011495">
    <property type="entry name" value="Sig_transdc_His_kin_sub2_dim/P"/>
</dbReference>
<keyword evidence="8" id="KW-0472">Membrane</keyword>
<dbReference type="GO" id="GO:0005524">
    <property type="term" value="F:ATP binding"/>
    <property type="evidence" value="ECO:0007669"/>
    <property type="project" value="UniProtKB-KW"/>
</dbReference>
<name>A0AAE7E005_9BACT</name>
<feature type="domain" description="7TM-DISM receptor extracellular" evidence="13">
    <location>
        <begin position="36"/>
        <end position="153"/>
    </location>
</feature>
<evidence type="ECO:0000256" key="6">
    <source>
        <dbReference type="ARBA" id="ARBA00022777"/>
    </source>
</evidence>
<keyword evidence="15" id="KW-1185">Reference proteome</keyword>
<dbReference type="Gene3D" id="2.60.40.2380">
    <property type="match status" value="1"/>
</dbReference>